<dbReference type="InterPro" id="IPR042186">
    <property type="entry name" value="FimD_plug_dom"/>
</dbReference>
<dbReference type="Pfam" id="PF00577">
    <property type="entry name" value="Usher"/>
    <property type="match status" value="1"/>
</dbReference>
<proteinExistence type="predicted"/>
<dbReference type="InterPro" id="IPR025949">
    <property type="entry name" value="PapC-like_C"/>
</dbReference>
<evidence type="ECO:0000313" key="4">
    <source>
        <dbReference type="EMBL" id="SFB98722.1"/>
    </source>
</evidence>
<keyword evidence="2" id="KW-0732">Signal</keyword>
<feature type="chain" id="PRO_5043032558" evidence="2">
    <location>
        <begin position="29"/>
        <end position="795"/>
    </location>
</feature>
<keyword evidence="5" id="KW-1185">Reference proteome</keyword>
<feature type="domain" description="PapC-like C-terminal" evidence="3">
    <location>
        <begin position="722"/>
        <end position="780"/>
    </location>
</feature>
<evidence type="ECO:0000259" key="3">
    <source>
        <dbReference type="Pfam" id="PF13953"/>
    </source>
</evidence>
<gene>
    <name evidence="4" type="ORF">SAMN05216577_10215</name>
</gene>
<evidence type="ECO:0000256" key="1">
    <source>
        <dbReference type="SAM" id="MobiDB-lite"/>
    </source>
</evidence>
<evidence type="ECO:0000313" key="5">
    <source>
        <dbReference type="Proteomes" id="UP000183385"/>
    </source>
</evidence>
<dbReference type="PANTHER" id="PTHR30451:SF5">
    <property type="entry name" value="SLR0019 PROTEIN"/>
    <property type="match status" value="1"/>
</dbReference>
<dbReference type="Gene3D" id="2.60.40.2070">
    <property type="match status" value="1"/>
</dbReference>
<dbReference type="InterPro" id="IPR000015">
    <property type="entry name" value="Fimb_usher"/>
</dbReference>
<sequence length="795" mass="86032">MGRQSPRRCPALLAGAALLCAGEPPAAASLPLPPRESNVLVDDARLYLEVLVNLRPSGQVMAVDRRQGHLRMDAADLRALGLPVTRDGPLDLAGLPEVEVRYDAANQRLLLQVPAHWLAEQHLQGAAPQARMPARSSFGALLDYQLYASSPRDGQDIHSAWSDLRLFGDFGVFSHSGVYQQPFGGSAQRSRYLRYDSAWRYADEERALTYEVGDLVSRTQSWATPVRLGGVQLSRDFAIRPDIVTYPLPRFAGEAALPSTLDLFIDGYRNSSYQLQPGPFSIGGLPYINGAGQAVLQTTDALGRQVSTSVPFYVSSDLLRPGLSDFALSLGSLRQGYGEDDFAYGTGAASASLRHGLSDYFTLQAQAEGATGLAMGGIGGVLRLGTLGMLNAAASHGSQDGDGGRQFSFGYQYSARRFSFSIQRSQRDAGYRDLAHLAQEHQWRGTTAEDEDDERGRRYSPSRRSTQATASLALDDWGSLGAGYFEVETGDGSRTRLLNLSWSRSLWGDASLYLSANRELGNGRWSSVVQLVVPFDLRGTLSASVEHDAEGRGSRRLDYSQSAPTEGGFGWNLGLADNAQGGAWRQAALHWRGQHLQARGGLYGSAGDYTHWLDAGGAVAWMDGALFPSNRVHDAFVLVSTDGHADVPVRYENQLVGHTNADGHLLVPWSSAYYAGKYEIDPLGLASNVVAPLVEQRVAVRSGSGYLLRFPLQRVLAASLLLHDSHGRPLPIGAQARVNGGPPVPVGWDGLVYLEHLQAHNRLRVSLPDGQACSLVFDLDPQAEELAQLGPLPCR</sequence>
<dbReference type="Gene3D" id="2.60.40.3110">
    <property type="match status" value="1"/>
</dbReference>
<accession>A0AAQ1HQD5</accession>
<feature type="signal peptide" evidence="2">
    <location>
        <begin position="1"/>
        <end position="28"/>
    </location>
</feature>
<dbReference type="EMBL" id="FOLS01000002">
    <property type="protein sequence ID" value="SFB98722.1"/>
    <property type="molecule type" value="Genomic_DNA"/>
</dbReference>
<dbReference type="Proteomes" id="UP000183385">
    <property type="component" value="Unassembled WGS sequence"/>
</dbReference>
<feature type="region of interest" description="Disordered" evidence="1">
    <location>
        <begin position="442"/>
        <end position="467"/>
    </location>
</feature>
<dbReference type="Pfam" id="PF13953">
    <property type="entry name" value="PapC_C"/>
    <property type="match status" value="1"/>
</dbReference>
<dbReference type="GO" id="GO:0009297">
    <property type="term" value="P:pilus assembly"/>
    <property type="evidence" value="ECO:0007669"/>
    <property type="project" value="InterPro"/>
</dbReference>
<dbReference type="PANTHER" id="PTHR30451">
    <property type="entry name" value="OUTER MEMBRANE USHER PROTEIN"/>
    <property type="match status" value="1"/>
</dbReference>
<dbReference type="InterPro" id="IPR043142">
    <property type="entry name" value="PapC-like_C_sf"/>
</dbReference>
<name>A0AAQ1HQD5_9PSED</name>
<dbReference type="GO" id="GO:0009279">
    <property type="term" value="C:cell outer membrane"/>
    <property type="evidence" value="ECO:0007669"/>
    <property type="project" value="TreeGrafter"/>
</dbReference>
<dbReference type="RefSeq" id="WP_074976838.1">
    <property type="nucleotide sequence ID" value="NZ_FOLS01000002.1"/>
</dbReference>
<dbReference type="Gene3D" id="2.60.40.2610">
    <property type="entry name" value="Outer membrane usher protein FimD, plug domain"/>
    <property type="match status" value="1"/>
</dbReference>
<reference evidence="4 5" key="1">
    <citation type="submission" date="2016-10" db="EMBL/GenBank/DDBJ databases">
        <authorList>
            <person name="Varghese N."/>
            <person name="Submissions S."/>
        </authorList>
    </citation>
    <scope>NUCLEOTIDE SEQUENCE [LARGE SCALE GENOMIC DNA]</scope>
    <source>
        <strain evidence="4 5">LMG 18378</strain>
    </source>
</reference>
<comment type="caution">
    <text evidence="4">The sequence shown here is derived from an EMBL/GenBank/DDBJ whole genome shotgun (WGS) entry which is preliminary data.</text>
</comment>
<dbReference type="AlphaFoldDB" id="A0AAQ1HQD5"/>
<protein>
    <submittedName>
        <fullName evidence="4">Outer membrane usher protein</fullName>
    </submittedName>
</protein>
<dbReference type="GO" id="GO:0015473">
    <property type="term" value="F:fimbrial usher porin activity"/>
    <property type="evidence" value="ECO:0007669"/>
    <property type="project" value="InterPro"/>
</dbReference>
<evidence type="ECO:0000256" key="2">
    <source>
        <dbReference type="SAM" id="SignalP"/>
    </source>
</evidence>
<organism evidence="4 5">
    <name type="scientific">Pseudomonas citronellolis</name>
    <dbReference type="NCBI Taxonomy" id="53408"/>
    <lineage>
        <taxon>Bacteria</taxon>
        <taxon>Pseudomonadati</taxon>
        <taxon>Pseudomonadota</taxon>
        <taxon>Gammaproteobacteria</taxon>
        <taxon>Pseudomonadales</taxon>
        <taxon>Pseudomonadaceae</taxon>
        <taxon>Pseudomonas</taxon>
    </lineage>
</organism>